<keyword evidence="2" id="KW-1185">Reference proteome</keyword>
<name>A0A367L512_9HYPO</name>
<evidence type="ECO:0000313" key="1">
    <source>
        <dbReference type="EMBL" id="RCI09501.1"/>
    </source>
</evidence>
<sequence>MFGMYRNLLPSTRLKLGIGFIVWASAGLYFLDRTEEKLNLVPKDKDKEELRSWIPTIWAVDKGDSK</sequence>
<dbReference type="AlphaFoldDB" id="A0A367L512"/>
<reference evidence="1 2" key="1">
    <citation type="journal article" date="2015" name="BMC Genomics">
        <title>Insights from the genome of Ophiocordyceps polyrhachis-furcata to pathogenicity and host specificity in insect fungi.</title>
        <authorList>
            <person name="Wichadakul D."/>
            <person name="Kobmoo N."/>
            <person name="Ingsriswang S."/>
            <person name="Tangphatsornruang S."/>
            <person name="Chantasingh D."/>
            <person name="Luangsa-ard J.J."/>
            <person name="Eurwilaichitr L."/>
        </authorList>
    </citation>
    <scope>NUCLEOTIDE SEQUENCE [LARGE SCALE GENOMIC DNA]</scope>
    <source>
        <strain evidence="1 2">BCC 54312</strain>
    </source>
</reference>
<dbReference type="OrthoDB" id="2555959at2759"/>
<gene>
    <name evidence="1" type="ORF">L249_4089</name>
</gene>
<accession>A0A367L512</accession>
<comment type="caution">
    <text evidence="1">The sequence shown here is derived from an EMBL/GenBank/DDBJ whole genome shotgun (WGS) entry which is preliminary data.</text>
</comment>
<dbReference type="Proteomes" id="UP000253664">
    <property type="component" value="Unassembled WGS sequence"/>
</dbReference>
<protein>
    <submittedName>
        <fullName evidence="1">Uncharacterized protein</fullName>
    </submittedName>
</protein>
<dbReference type="EMBL" id="LKCN02000014">
    <property type="protein sequence ID" value="RCI09501.1"/>
    <property type="molecule type" value="Genomic_DNA"/>
</dbReference>
<organism evidence="1 2">
    <name type="scientific">Ophiocordyceps polyrhachis-furcata BCC 54312</name>
    <dbReference type="NCBI Taxonomy" id="1330021"/>
    <lineage>
        <taxon>Eukaryota</taxon>
        <taxon>Fungi</taxon>
        <taxon>Dikarya</taxon>
        <taxon>Ascomycota</taxon>
        <taxon>Pezizomycotina</taxon>
        <taxon>Sordariomycetes</taxon>
        <taxon>Hypocreomycetidae</taxon>
        <taxon>Hypocreales</taxon>
        <taxon>Ophiocordycipitaceae</taxon>
        <taxon>Ophiocordyceps</taxon>
    </lineage>
</organism>
<proteinExistence type="predicted"/>
<dbReference type="STRING" id="1330021.A0A367L512"/>
<evidence type="ECO:0000313" key="2">
    <source>
        <dbReference type="Proteomes" id="UP000253664"/>
    </source>
</evidence>